<organism evidence="5 6">
    <name type="scientific">Grifola frondosa</name>
    <name type="common">Maitake</name>
    <name type="synonym">Polyporus frondosus</name>
    <dbReference type="NCBI Taxonomy" id="5627"/>
    <lineage>
        <taxon>Eukaryota</taxon>
        <taxon>Fungi</taxon>
        <taxon>Dikarya</taxon>
        <taxon>Basidiomycota</taxon>
        <taxon>Agaricomycotina</taxon>
        <taxon>Agaricomycetes</taxon>
        <taxon>Polyporales</taxon>
        <taxon>Grifolaceae</taxon>
        <taxon>Grifola</taxon>
    </lineage>
</organism>
<keyword evidence="4" id="KW-1133">Transmembrane helix</keyword>
<dbReference type="PANTHER" id="PTHR22847">
    <property type="entry name" value="WD40 REPEAT PROTEIN"/>
    <property type="match status" value="1"/>
</dbReference>
<evidence type="ECO:0000313" key="5">
    <source>
        <dbReference type="EMBL" id="OBZ69752.1"/>
    </source>
</evidence>
<keyword evidence="6" id="KW-1185">Reference proteome</keyword>
<keyword evidence="4" id="KW-0812">Transmembrane</keyword>
<dbReference type="PANTHER" id="PTHR22847:SF637">
    <property type="entry name" value="WD REPEAT DOMAIN 5B"/>
    <property type="match status" value="1"/>
</dbReference>
<dbReference type="GO" id="GO:1990234">
    <property type="term" value="C:transferase complex"/>
    <property type="evidence" value="ECO:0007669"/>
    <property type="project" value="UniProtKB-ARBA"/>
</dbReference>
<evidence type="ECO:0000256" key="1">
    <source>
        <dbReference type="ARBA" id="ARBA00022574"/>
    </source>
</evidence>
<dbReference type="InterPro" id="IPR036322">
    <property type="entry name" value="WD40_repeat_dom_sf"/>
</dbReference>
<feature type="transmembrane region" description="Helical" evidence="4">
    <location>
        <begin position="297"/>
        <end position="316"/>
    </location>
</feature>
<protein>
    <submittedName>
        <fullName evidence="5">Protein Notchless</fullName>
    </submittedName>
</protein>
<dbReference type="InterPro" id="IPR015943">
    <property type="entry name" value="WD40/YVTN_repeat-like_dom_sf"/>
</dbReference>
<reference evidence="5 6" key="1">
    <citation type="submission" date="2016-03" db="EMBL/GenBank/DDBJ databases">
        <title>Whole genome sequencing of Grifola frondosa 9006-11.</title>
        <authorList>
            <person name="Min B."/>
            <person name="Park H."/>
            <person name="Kim J.-G."/>
            <person name="Cho H."/>
            <person name="Oh Y.-L."/>
            <person name="Kong W.-S."/>
            <person name="Choi I.-G."/>
        </authorList>
    </citation>
    <scope>NUCLEOTIDE SEQUENCE [LARGE SCALE GENOMIC DNA]</scope>
    <source>
        <strain evidence="5 6">9006-11</strain>
    </source>
</reference>
<dbReference type="PROSITE" id="PS50294">
    <property type="entry name" value="WD_REPEATS_REGION"/>
    <property type="match status" value="1"/>
</dbReference>
<accession>A0A1C7LYL3</accession>
<dbReference type="SUPFAM" id="SSF50978">
    <property type="entry name" value="WD40 repeat-like"/>
    <property type="match status" value="1"/>
</dbReference>
<dbReference type="PROSITE" id="PS50082">
    <property type="entry name" value="WD_REPEATS_2"/>
    <property type="match status" value="1"/>
</dbReference>
<dbReference type="OMA" id="YNGHIHI"/>
<keyword evidence="4" id="KW-0472">Membrane</keyword>
<evidence type="ECO:0000313" key="6">
    <source>
        <dbReference type="Proteomes" id="UP000092993"/>
    </source>
</evidence>
<gene>
    <name evidence="5" type="primary">Nle</name>
    <name evidence="5" type="ORF">A0H81_10355</name>
</gene>
<dbReference type="STRING" id="5627.A0A1C7LYL3"/>
<keyword evidence="2" id="KW-0677">Repeat</keyword>
<dbReference type="Pfam" id="PF00400">
    <property type="entry name" value="WD40"/>
    <property type="match status" value="1"/>
</dbReference>
<evidence type="ECO:0000256" key="3">
    <source>
        <dbReference type="PROSITE-ProRule" id="PRU00221"/>
    </source>
</evidence>
<feature type="repeat" description="WD" evidence="3">
    <location>
        <begin position="1"/>
        <end position="41"/>
    </location>
</feature>
<evidence type="ECO:0000256" key="2">
    <source>
        <dbReference type="ARBA" id="ARBA00022737"/>
    </source>
</evidence>
<comment type="caution">
    <text evidence="5">The sequence shown here is derived from an EMBL/GenBank/DDBJ whole genome shotgun (WGS) entry which is preliminary data.</text>
</comment>
<dbReference type="InterPro" id="IPR001680">
    <property type="entry name" value="WD40_rpt"/>
</dbReference>
<keyword evidence="1 3" id="KW-0853">WD repeat</keyword>
<dbReference type="Gene3D" id="2.130.10.10">
    <property type="entry name" value="YVTN repeat-like/Quinoprotein amine dehydrogenase"/>
    <property type="match status" value="1"/>
</dbReference>
<dbReference type="SMART" id="SM00320">
    <property type="entry name" value="WD40"/>
    <property type="match status" value="2"/>
</dbReference>
<proteinExistence type="predicted"/>
<evidence type="ECO:0000256" key="4">
    <source>
        <dbReference type="SAM" id="Phobius"/>
    </source>
</evidence>
<dbReference type="AlphaFoldDB" id="A0A1C7LYL3"/>
<dbReference type="Proteomes" id="UP000092993">
    <property type="component" value="Unassembled WGS sequence"/>
</dbReference>
<dbReference type="EMBL" id="LUGG01000015">
    <property type="protein sequence ID" value="OBZ69752.1"/>
    <property type="molecule type" value="Genomic_DNA"/>
</dbReference>
<sequence>MKGHTDAIHCAAFSPDGTILASGGSDGMKLWDVHTQDQLVIPQPIQGMRGPVSCMIWATRRTPPAHLLCFGTGLGYMVIWCQRLQPDTFEEKFSRRLGTGCEITCVAWDASDETTTRVAIGTRDRFVQVWTIDSPAQPHSVFSIQLNPSVPRAIAFVDNAARDIYVFGLYNGHIHILRGDNGHIQSTAETGGYIAMVSNKRKQFVMDNAVDGFELREIETGNYIRTYPTGVPIKIVPKQVAFGEECKIAKTYEGEHASTIAGASSSNCGDISISLWIRKNKTADRLKKRGKTLTPNLLTYVAINILMLTAIITLTVQNLQYAQQETLLEQVRSRLAFSSSGGPRHFFDIFMKAGPEAAVHGHKAKRNEREMQKLEAET</sequence>
<name>A0A1C7LYL3_GRIFR</name>
<dbReference type="OrthoDB" id="2791381at2759"/>